<accession>A0ACC2V7Y7</accession>
<evidence type="ECO:0000313" key="1">
    <source>
        <dbReference type="EMBL" id="KAJ9095483.1"/>
    </source>
</evidence>
<dbReference type="EMBL" id="JASBWR010000101">
    <property type="protein sequence ID" value="KAJ9095483.1"/>
    <property type="molecule type" value="Genomic_DNA"/>
</dbReference>
<protein>
    <submittedName>
        <fullName evidence="1">Uncharacterized protein</fullName>
    </submittedName>
</protein>
<dbReference type="Proteomes" id="UP001241377">
    <property type="component" value="Unassembled WGS sequence"/>
</dbReference>
<proteinExistence type="predicted"/>
<reference evidence="1" key="1">
    <citation type="submission" date="2023-04" db="EMBL/GenBank/DDBJ databases">
        <title>Draft Genome sequencing of Naganishia species isolated from polar environments using Oxford Nanopore Technology.</title>
        <authorList>
            <person name="Leo P."/>
            <person name="Venkateswaran K."/>
        </authorList>
    </citation>
    <scope>NUCLEOTIDE SEQUENCE</scope>
    <source>
        <strain evidence="1">MNA-CCFEE 5261</strain>
    </source>
</reference>
<comment type="caution">
    <text evidence="1">The sequence shown here is derived from an EMBL/GenBank/DDBJ whole genome shotgun (WGS) entry which is preliminary data.</text>
</comment>
<sequence length="184" mass="20787">MSLIPALELSSLPEKGRVLDMLFEPCDVLREFLISALLSHNEKYDSYDQFIETARKLLLDFLLSAELEASSGKPLDPRISKIIAAHPRLGAPKPSQPGEKLSEHSAAEQKSLADAAEQLGYWNEKYEETFPGLRYVVFVNGRSRDVIMKNMKVRIERGDIKKERVEAFNAMCDIAHDRALKAKL</sequence>
<evidence type="ECO:0000313" key="2">
    <source>
        <dbReference type="Proteomes" id="UP001241377"/>
    </source>
</evidence>
<gene>
    <name evidence="1" type="ORF">QFC19_007593</name>
</gene>
<organism evidence="1 2">
    <name type="scientific">Naganishia cerealis</name>
    <dbReference type="NCBI Taxonomy" id="610337"/>
    <lineage>
        <taxon>Eukaryota</taxon>
        <taxon>Fungi</taxon>
        <taxon>Dikarya</taxon>
        <taxon>Basidiomycota</taxon>
        <taxon>Agaricomycotina</taxon>
        <taxon>Tremellomycetes</taxon>
        <taxon>Filobasidiales</taxon>
        <taxon>Filobasidiaceae</taxon>
        <taxon>Naganishia</taxon>
    </lineage>
</organism>
<name>A0ACC2V7Y7_9TREE</name>
<keyword evidence="2" id="KW-1185">Reference proteome</keyword>